<feature type="compositionally biased region" description="Basic and acidic residues" evidence="1">
    <location>
        <begin position="580"/>
        <end position="591"/>
    </location>
</feature>
<feature type="compositionally biased region" description="Pro residues" evidence="1">
    <location>
        <begin position="238"/>
        <end position="247"/>
    </location>
</feature>
<feature type="compositionally biased region" description="Polar residues" evidence="1">
    <location>
        <begin position="13"/>
        <end position="35"/>
    </location>
</feature>
<evidence type="ECO:0000313" key="3">
    <source>
        <dbReference type="Proteomes" id="UP001172159"/>
    </source>
</evidence>
<organism evidence="2 3">
    <name type="scientific">Apiosordaria backusii</name>
    <dbReference type="NCBI Taxonomy" id="314023"/>
    <lineage>
        <taxon>Eukaryota</taxon>
        <taxon>Fungi</taxon>
        <taxon>Dikarya</taxon>
        <taxon>Ascomycota</taxon>
        <taxon>Pezizomycotina</taxon>
        <taxon>Sordariomycetes</taxon>
        <taxon>Sordariomycetidae</taxon>
        <taxon>Sordariales</taxon>
        <taxon>Lasiosphaeriaceae</taxon>
        <taxon>Apiosordaria</taxon>
    </lineage>
</organism>
<feature type="region of interest" description="Disordered" evidence="1">
    <location>
        <begin position="549"/>
        <end position="593"/>
    </location>
</feature>
<keyword evidence="3" id="KW-1185">Reference proteome</keyword>
<feature type="compositionally biased region" description="Basic residues" evidence="1">
    <location>
        <begin position="1"/>
        <end position="12"/>
    </location>
</feature>
<protein>
    <submittedName>
        <fullName evidence="2">Uncharacterized protein</fullName>
    </submittedName>
</protein>
<name>A0AA40DKF8_9PEZI</name>
<feature type="compositionally biased region" description="Low complexity" evidence="1">
    <location>
        <begin position="180"/>
        <end position="192"/>
    </location>
</feature>
<sequence>METSAPKRRRTSPRTAVQIQLEQESTTPPETSAQLGGSPRRPSYASPTRASLERHNPEILRRRESQPSQSQDQSQSQLSPNAPLPTETPDSTGGLTRALRTQLDLRSAKRNGDSAAGDGQNDGAKAGEEDKGLRSPARRLSAKRATGIPRPIPRPLPPPAPEEAVEAINPFARRGLRRSPPMGVLPEVVVPEPELPPTPERPDPVVSTPPSGIHNTPSRRPKRSKALAERIKSSSPLKQPPMRPPEPGQLHGSTQESSFPSKKGQQVSPAAPQEPTTAELRGLKPIDPETDKKKLRDSLLAELASLEQDLNVGTTENERIRQARLSKKEASPPPNPTEIISLLRRHALPPEKEALPDPTDDWLASALNPISFLPFSKPLPTAPQPVPDNLDKPIISHHPMAMTAAESLPFLRAFTPLTFTSQIFPLPKQEDKPLLQQHFITASSATPSKGLFTARIEMTVNTKTLAVQQIQVPKMDPPAAAAELSPFINKIINKPNDGSVPSSGLYNNISVLTWAMGEWLRVGVERAKVWRVLEEEINDKAKLVEMVRKSRERKKQNRGRKRRNDDHDEEGEDEEEQDRDEAGKEGKKLDDAGDLLPYMGKTCLDLEIPVLNDKRGEEKMTSGLRVTWKIEFDWTGEARSDLGVLVGMPGKWHKHDERGQLSGIPRLFDELIRGGEEPLSAVRTVVSLLAGEQRS</sequence>
<feature type="compositionally biased region" description="Acidic residues" evidence="1">
    <location>
        <begin position="567"/>
        <end position="579"/>
    </location>
</feature>
<accession>A0AA40DKF8</accession>
<evidence type="ECO:0000313" key="2">
    <source>
        <dbReference type="EMBL" id="KAK0704092.1"/>
    </source>
</evidence>
<feature type="region of interest" description="Disordered" evidence="1">
    <location>
        <begin position="1"/>
        <end position="293"/>
    </location>
</feature>
<feature type="compositionally biased region" description="Low complexity" evidence="1">
    <location>
        <begin position="66"/>
        <end position="79"/>
    </location>
</feature>
<feature type="compositionally biased region" description="Basic residues" evidence="1">
    <location>
        <begin position="550"/>
        <end position="562"/>
    </location>
</feature>
<dbReference type="AlphaFoldDB" id="A0AA40DKF8"/>
<dbReference type="EMBL" id="JAUKTV010000022">
    <property type="protein sequence ID" value="KAK0704092.1"/>
    <property type="molecule type" value="Genomic_DNA"/>
</dbReference>
<gene>
    <name evidence="2" type="ORF">B0T21DRAFT_106683</name>
</gene>
<evidence type="ECO:0000256" key="1">
    <source>
        <dbReference type="SAM" id="MobiDB-lite"/>
    </source>
</evidence>
<feature type="compositionally biased region" description="Pro residues" evidence="1">
    <location>
        <begin position="150"/>
        <end position="161"/>
    </location>
</feature>
<feature type="compositionally biased region" description="Polar residues" evidence="1">
    <location>
        <begin position="251"/>
        <end position="268"/>
    </location>
</feature>
<feature type="compositionally biased region" description="Basic and acidic residues" evidence="1">
    <location>
        <begin position="281"/>
        <end position="293"/>
    </location>
</feature>
<dbReference type="Proteomes" id="UP001172159">
    <property type="component" value="Unassembled WGS sequence"/>
</dbReference>
<reference evidence="2" key="1">
    <citation type="submission" date="2023-06" db="EMBL/GenBank/DDBJ databases">
        <title>Genome-scale phylogeny and comparative genomics of the fungal order Sordariales.</title>
        <authorList>
            <consortium name="Lawrence Berkeley National Laboratory"/>
            <person name="Hensen N."/>
            <person name="Bonometti L."/>
            <person name="Westerberg I."/>
            <person name="Brannstrom I.O."/>
            <person name="Guillou S."/>
            <person name="Cros-Aarteil S."/>
            <person name="Calhoun S."/>
            <person name="Haridas S."/>
            <person name="Kuo A."/>
            <person name="Mondo S."/>
            <person name="Pangilinan J."/>
            <person name="Riley R."/>
            <person name="Labutti K."/>
            <person name="Andreopoulos B."/>
            <person name="Lipzen A."/>
            <person name="Chen C."/>
            <person name="Yanf M."/>
            <person name="Daum C."/>
            <person name="Ng V."/>
            <person name="Clum A."/>
            <person name="Steindorff A."/>
            <person name="Ohm R."/>
            <person name="Martin F."/>
            <person name="Silar P."/>
            <person name="Natvig D."/>
            <person name="Lalanne C."/>
            <person name="Gautier V."/>
            <person name="Ament-Velasquez S.L."/>
            <person name="Kruys A."/>
            <person name="Hutchinson M.I."/>
            <person name="Powell A.J."/>
            <person name="Barry K."/>
            <person name="Miller A.N."/>
            <person name="Grigoriev I.V."/>
            <person name="Debuchy R."/>
            <person name="Gladieux P."/>
            <person name="Thoren M.H."/>
            <person name="Johannesson H."/>
        </authorList>
    </citation>
    <scope>NUCLEOTIDE SEQUENCE</scope>
    <source>
        <strain evidence="2">CBS 540.89</strain>
    </source>
</reference>
<feature type="compositionally biased region" description="Basic and acidic residues" evidence="1">
    <location>
        <begin position="51"/>
        <end position="65"/>
    </location>
</feature>
<comment type="caution">
    <text evidence="2">The sequence shown here is derived from an EMBL/GenBank/DDBJ whole genome shotgun (WGS) entry which is preliminary data.</text>
</comment>
<proteinExistence type="predicted"/>